<keyword evidence="2" id="KW-1185">Reference proteome</keyword>
<protein>
    <submittedName>
        <fullName evidence="1">Uncharacterized protein</fullName>
    </submittedName>
</protein>
<proteinExistence type="predicted"/>
<accession>A0A6A6ESH4</accession>
<evidence type="ECO:0000313" key="1">
    <source>
        <dbReference type="EMBL" id="KAF2193922.1"/>
    </source>
</evidence>
<name>A0A6A6ESH4_9PEZI</name>
<evidence type="ECO:0000313" key="2">
    <source>
        <dbReference type="Proteomes" id="UP000800200"/>
    </source>
</evidence>
<sequence length="194" mass="22270">MHQDTTPTTLTLRRATALLNHHSKLTCGHLGERLHQLRNIVHFAIHLLHHTTSNRNMLDWLRDILNLVYNLLGSITNCALNFLDRIIDLLDNTSLHSALNKFIHLVRNLADNFIDFLSDIVGRVGKLQGSALHGKIPNDREAINRLLHVFNQIANDRNILSLQWKISHNGYVIDRFLNLLDNFTNDRNIGTADR</sequence>
<dbReference type="AlphaFoldDB" id="A0A6A6ESH4"/>
<gene>
    <name evidence="1" type="ORF">K469DRAFT_709403</name>
</gene>
<organism evidence="1 2">
    <name type="scientific">Zopfia rhizophila CBS 207.26</name>
    <dbReference type="NCBI Taxonomy" id="1314779"/>
    <lineage>
        <taxon>Eukaryota</taxon>
        <taxon>Fungi</taxon>
        <taxon>Dikarya</taxon>
        <taxon>Ascomycota</taxon>
        <taxon>Pezizomycotina</taxon>
        <taxon>Dothideomycetes</taxon>
        <taxon>Dothideomycetes incertae sedis</taxon>
        <taxon>Zopfiaceae</taxon>
        <taxon>Zopfia</taxon>
    </lineage>
</organism>
<dbReference type="Proteomes" id="UP000800200">
    <property type="component" value="Unassembled WGS sequence"/>
</dbReference>
<reference evidence="1" key="1">
    <citation type="journal article" date="2020" name="Stud. Mycol.">
        <title>101 Dothideomycetes genomes: a test case for predicting lifestyles and emergence of pathogens.</title>
        <authorList>
            <person name="Haridas S."/>
            <person name="Albert R."/>
            <person name="Binder M."/>
            <person name="Bloem J."/>
            <person name="Labutti K."/>
            <person name="Salamov A."/>
            <person name="Andreopoulos B."/>
            <person name="Baker S."/>
            <person name="Barry K."/>
            <person name="Bills G."/>
            <person name="Bluhm B."/>
            <person name="Cannon C."/>
            <person name="Castanera R."/>
            <person name="Culley D."/>
            <person name="Daum C."/>
            <person name="Ezra D."/>
            <person name="Gonzalez J."/>
            <person name="Henrissat B."/>
            <person name="Kuo A."/>
            <person name="Liang C."/>
            <person name="Lipzen A."/>
            <person name="Lutzoni F."/>
            <person name="Magnuson J."/>
            <person name="Mondo S."/>
            <person name="Nolan M."/>
            <person name="Ohm R."/>
            <person name="Pangilinan J."/>
            <person name="Park H.-J."/>
            <person name="Ramirez L."/>
            <person name="Alfaro M."/>
            <person name="Sun H."/>
            <person name="Tritt A."/>
            <person name="Yoshinaga Y."/>
            <person name="Zwiers L.-H."/>
            <person name="Turgeon B."/>
            <person name="Goodwin S."/>
            <person name="Spatafora J."/>
            <person name="Crous P."/>
            <person name="Grigoriev I."/>
        </authorList>
    </citation>
    <scope>NUCLEOTIDE SEQUENCE</scope>
    <source>
        <strain evidence="1">CBS 207.26</strain>
    </source>
</reference>
<dbReference type="EMBL" id="ML994612">
    <property type="protein sequence ID" value="KAF2193922.1"/>
    <property type="molecule type" value="Genomic_DNA"/>
</dbReference>